<protein>
    <submittedName>
        <fullName evidence="1">O-antigen ligase family protein</fullName>
    </submittedName>
</protein>
<evidence type="ECO:0000313" key="2">
    <source>
        <dbReference type="Proteomes" id="UP001163223"/>
    </source>
</evidence>
<dbReference type="EMBL" id="CP113520">
    <property type="protein sequence ID" value="WAJ31105.1"/>
    <property type="molecule type" value="Genomic_DNA"/>
</dbReference>
<reference evidence="1" key="1">
    <citation type="submission" date="2022-11" db="EMBL/GenBank/DDBJ databases">
        <title>beta-Carotene-producing bacterium, Jeongeuplla avenae sp. nov., alleviates the salt stress of Arabidopsis seedlings.</title>
        <authorList>
            <person name="Jiang L."/>
            <person name="Lee J."/>
        </authorList>
    </citation>
    <scope>NUCLEOTIDE SEQUENCE</scope>
    <source>
        <strain evidence="1">DY_R2A_6</strain>
    </source>
</reference>
<dbReference type="Proteomes" id="UP001163223">
    <property type="component" value="Chromosome"/>
</dbReference>
<keyword evidence="1" id="KW-0436">Ligase</keyword>
<gene>
    <name evidence="1" type="ORF">OXU80_13260</name>
</gene>
<name>A0ACD4NVV6_9HYPH</name>
<accession>A0ACD4NVV6</accession>
<organism evidence="1 2">
    <name type="scientific">Antarcticirhabdus aurantiaca</name>
    <dbReference type="NCBI Taxonomy" id="2606717"/>
    <lineage>
        <taxon>Bacteria</taxon>
        <taxon>Pseudomonadati</taxon>
        <taxon>Pseudomonadota</taxon>
        <taxon>Alphaproteobacteria</taxon>
        <taxon>Hyphomicrobiales</taxon>
        <taxon>Aurantimonadaceae</taxon>
        <taxon>Antarcticirhabdus</taxon>
    </lineage>
</organism>
<keyword evidence="2" id="KW-1185">Reference proteome</keyword>
<evidence type="ECO:0000313" key="1">
    <source>
        <dbReference type="EMBL" id="WAJ31105.1"/>
    </source>
</evidence>
<sequence length="453" mass="48406">MKFVALLVALSAAIPLGVILHSNAQIYRAFWILVGAMPLLAPALPVADIGVVTLADSWVGYVYSLEVTLLDIMILAALLAVPGEGVPWAFKVPLLLFVGALLLSMLQAANPLAASFGVWQYARMILVMTVVARACRSDPDIASNILLGLGLGMGVQFVAVLEQRFLLGYPQTPGLFVHQNTLGIITHMVLLPHLAMLLYGHTRHSGTLRNLAIMGVTMIVVVLTASRATIGLSFLGMATTYGVLALARLTQRKVYVALAACLALAAIAPLVASTIQNRIAHNPIREDVYDERAAFDRAASAIFADHPLGVGTNHYVPVARDGGYSERAGVARSEGNRNSLVHNAYLLTAAETGWPGLATYLLMLATPLAVAFWNGWRARGTLGGHLLLGLGVALLIVYVHSLFEWIIYSREVLYVLFMTMGMVFGLSLKARATIDARAAPAIVGSRPIGATNP</sequence>
<proteinExistence type="predicted"/>